<evidence type="ECO:0000313" key="4">
    <source>
        <dbReference type="EMBL" id="MFC6037581.1"/>
    </source>
</evidence>
<feature type="region of interest" description="Disordered" evidence="1">
    <location>
        <begin position="24"/>
        <end position="46"/>
    </location>
</feature>
<evidence type="ECO:0000259" key="3">
    <source>
        <dbReference type="Pfam" id="PF13474"/>
    </source>
</evidence>
<feature type="domain" description="SnoaL-like" evidence="3">
    <location>
        <begin position="70"/>
        <end position="189"/>
    </location>
</feature>
<dbReference type="Pfam" id="PF13474">
    <property type="entry name" value="SnoaL_3"/>
    <property type="match status" value="1"/>
</dbReference>
<organism evidence="4 5">
    <name type="scientific">Hyphococcus aureus</name>
    <dbReference type="NCBI Taxonomy" id="2666033"/>
    <lineage>
        <taxon>Bacteria</taxon>
        <taxon>Pseudomonadati</taxon>
        <taxon>Pseudomonadota</taxon>
        <taxon>Alphaproteobacteria</taxon>
        <taxon>Parvularculales</taxon>
        <taxon>Parvularculaceae</taxon>
        <taxon>Hyphococcus</taxon>
    </lineage>
</organism>
<dbReference type="EMBL" id="JBHPON010000003">
    <property type="protein sequence ID" value="MFC6037581.1"/>
    <property type="molecule type" value="Genomic_DNA"/>
</dbReference>
<comment type="caution">
    <text evidence="4">The sequence shown here is derived from an EMBL/GenBank/DDBJ whole genome shotgun (WGS) entry which is preliminary data.</text>
</comment>
<reference evidence="4 5" key="1">
    <citation type="submission" date="2024-09" db="EMBL/GenBank/DDBJ databases">
        <authorList>
            <person name="Zhang Z.-H."/>
        </authorList>
    </citation>
    <scope>NUCLEOTIDE SEQUENCE [LARGE SCALE GENOMIC DNA]</scope>
    <source>
        <strain evidence="4 5">HHTR114</strain>
    </source>
</reference>
<proteinExistence type="predicted"/>
<evidence type="ECO:0000256" key="1">
    <source>
        <dbReference type="SAM" id="MobiDB-lite"/>
    </source>
</evidence>
<dbReference type="InterPro" id="IPR032710">
    <property type="entry name" value="NTF2-like_dom_sf"/>
</dbReference>
<feature type="compositionally biased region" description="Basic and acidic residues" evidence="1">
    <location>
        <begin position="28"/>
        <end position="46"/>
    </location>
</feature>
<dbReference type="InterPro" id="IPR037401">
    <property type="entry name" value="SnoaL-like"/>
</dbReference>
<feature type="signal peptide" evidence="2">
    <location>
        <begin position="1"/>
        <end position="25"/>
    </location>
</feature>
<accession>A0ABW1L381</accession>
<dbReference type="SUPFAM" id="SSF54427">
    <property type="entry name" value="NTF2-like"/>
    <property type="match status" value="1"/>
</dbReference>
<name>A0ABW1L381_9PROT</name>
<dbReference type="Gene3D" id="3.10.450.50">
    <property type="match status" value="1"/>
</dbReference>
<gene>
    <name evidence="4" type="ORF">ACFMB1_18645</name>
</gene>
<dbReference type="Proteomes" id="UP001596116">
    <property type="component" value="Unassembled WGS sequence"/>
</dbReference>
<evidence type="ECO:0000256" key="2">
    <source>
        <dbReference type="SAM" id="SignalP"/>
    </source>
</evidence>
<evidence type="ECO:0000313" key="5">
    <source>
        <dbReference type="Proteomes" id="UP001596116"/>
    </source>
</evidence>
<protein>
    <submittedName>
        <fullName evidence="4">Nuclear transport factor 2 family protein</fullName>
    </submittedName>
</protein>
<sequence length="189" mass="20781">MRNSITTTLFPALAAVALAISPAAAQHQHGEGEHQHKGSEKSDASMDMPGHHMKDGMPHFMNEGEHATAVEAALTSYAAAAAENSVEGMAAHVLQTDDFTIIEGSHPNWGWVDYRDNHLVPEFESEDITINAYAYDDFRISATPMIAYATFKIALEATVRGEDVERKRMGTAILIRTPEGWKIRHLHTS</sequence>
<keyword evidence="5" id="KW-1185">Reference proteome</keyword>
<feature type="chain" id="PRO_5046635683" evidence="2">
    <location>
        <begin position="26"/>
        <end position="189"/>
    </location>
</feature>
<dbReference type="RefSeq" id="WP_379881026.1">
    <property type="nucleotide sequence ID" value="NZ_JBHPON010000003.1"/>
</dbReference>
<keyword evidence="2" id="KW-0732">Signal</keyword>